<organism evidence="2 3">
    <name type="scientific">Acetobacter malorum DSM 14337</name>
    <dbReference type="NCBI Taxonomy" id="1307910"/>
    <lineage>
        <taxon>Bacteria</taxon>
        <taxon>Pseudomonadati</taxon>
        <taxon>Pseudomonadota</taxon>
        <taxon>Alphaproteobacteria</taxon>
        <taxon>Acetobacterales</taxon>
        <taxon>Acetobacteraceae</taxon>
        <taxon>Acetobacter</taxon>
    </lineage>
</organism>
<gene>
    <name evidence="2" type="ORF">AA14337_3086</name>
</gene>
<feature type="chain" id="PRO_5046931921" description="Lipoprotein" evidence="1">
    <location>
        <begin position="22"/>
        <end position="244"/>
    </location>
</feature>
<feature type="signal peptide" evidence="1">
    <location>
        <begin position="1"/>
        <end position="21"/>
    </location>
</feature>
<protein>
    <recommendedName>
        <fullName evidence="4">Lipoprotein</fullName>
    </recommendedName>
</protein>
<accession>A0ABQ0PZM2</accession>
<keyword evidence="1" id="KW-0732">Signal</keyword>
<evidence type="ECO:0000313" key="2">
    <source>
        <dbReference type="EMBL" id="GBQ85497.1"/>
    </source>
</evidence>
<evidence type="ECO:0008006" key="4">
    <source>
        <dbReference type="Google" id="ProtNLM"/>
    </source>
</evidence>
<dbReference type="PROSITE" id="PS51257">
    <property type="entry name" value="PROKAR_LIPOPROTEIN"/>
    <property type="match status" value="1"/>
</dbReference>
<evidence type="ECO:0000256" key="1">
    <source>
        <dbReference type="SAM" id="SignalP"/>
    </source>
</evidence>
<dbReference type="EMBL" id="BAPF01000054">
    <property type="protein sequence ID" value="GBQ85497.1"/>
    <property type="molecule type" value="Genomic_DNA"/>
</dbReference>
<keyword evidence="3" id="KW-1185">Reference proteome</keyword>
<dbReference type="Proteomes" id="UP001065047">
    <property type="component" value="Unassembled WGS sequence"/>
</dbReference>
<reference evidence="2" key="1">
    <citation type="submission" date="2013-04" db="EMBL/GenBank/DDBJ databases">
        <title>The genome sequencing project of 58 acetic acid bacteria.</title>
        <authorList>
            <person name="Okamoto-Kainuma A."/>
            <person name="Ishikawa M."/>
            <person name="Umino S."/>
            <person name="Koizumi Y."/>
            <person name="Shiwa Y."/>
            <person name="Yoshikawa H."/>
            <person name="Matsutani M."/>
            <person name="Matsushita K."/>
        </authorList>
    </citation>
    <scope>NUCLEOTIDE SEQUENCE</scope>
    <source>
        <strain evidence="2">DSM 14337</strain>
    </source>
</reference>
<sequence>MRKSTAIFTALTLISSGTVMALACMPQRDVLMTVRIHLTDAQRAARIHQIAGGDVSPTLSDYVLMEQDVDRARAKYPNVSTNNLLYSTNIYVDESNRIPCNLNSSGNSSCVEIRGKYYLSGLQSEWFVKGKFPMRATSWETRTFLKNEQEKKRISGSTRPSIFWGMSSTNYALSVDCSSPTCTVRESLPTSSDTVAYSFPYVPAEWGDDPSTMKEIRALPSFAKAVAKAEKGNGKARFISKEGN</sequence>
<proteinExistence type="predicted"/>
<evidence type="ECO:0000313" key="3">
    <source>
        <dbReference type="Proteomes" id="UP001065047"/>
    </source>
</evidence>
<comment type="caution">
    <text evidence="2">The sequence shown here is derived from an EMBL/GenBank/DDBJ whole genome shotgun (WGS) entry which is preliminary data.</text>
</comment>
<name>A0ABQ0PZM2_9PROT</name>